<dbReference type="EMBL" id="VCGU01000005">
    <property type="protein sequence ID" value="TRY75685.1"/>
    <property type="molecule type" value="Genomic_DNA"/>
</dbReference>
<evidence type="ECO:0008006" key="7">
    <source>
        <dbReference type="Google" id="ProtNLM"/>
    </source>
</evidence>
<dbReference type="InterPro" id="IPR023362">
    <property type="entry name" value="PH-BEACH_dom"/>
</dbReference>
<dbReference type="SUPFAM" id="SSF81837">
    <property type="entry name" value="BEACH domain"/>
    <property type="match status" value="1"/>
</dbReference>
<dbReference type="STRING" id="6832.A0A553PDC6"/>
<dbReference type="InterPro" id="IPR000409">
    <property type="entry name" value="BEACH_dom"/>
</dbReference>
<comment type="caution">
    <text evidence="5">The sequence shown here is derived from an EMBL/GenBank/DDBJ whole genome shotgun (WGS) entry which is preliminary data.</text>
</comment>
<dbReference type="InterPro" id="IPR001680">
    <property type="entry name" value="WD40_rpt"/>
</dbReference>
<dbReference type="PROSITE" id="PS50082">
    <property type="entry name" value="WD_REPEATS_2"/>
    <property type="match status" value="1"/>
</dbReference>
<feature type="region of interest" description="Disordered" evidence="2">
    <location>
        <begin position="38"/>
        <end position="64"/>
    </location>
</feature>
<evidence type="ECO:0000256" key="2">
    <source>
        <dbReference type="SAM" id="MobiDB-lite"/>
    </source>
</evidence>
<dbReference type="InterPro" id="IPR057496">
    <property type="entry name" value="FAN-like_PH"/>
</dbReference>
<sequence>MSLLMDRFSLLLLEPGEIYFEDCAVTLHRNPDFKAWPTFEPPTSHRGSNKNLSRNGSSTHESLSTDRVDLDMTWPIKGRLKICSKSLVFVPPREFHKEPLLKFPLRECTDIQEWFPKSFQSVLVREQNLIALTCTSCVIMLTKNRLAPFKNSRHPVSFVFALQYGKVDDYLSQICQLQRASTLPPVEQNGMIAAITVGNKITPLVINPGRIVLTDTILYFQPYNNAEINPIIRVRLSAIKRIFQRRYLLRPLGLEIDYTNPRGKADHIYLTFNQPEDRQRLYHKLISQDVLVLEDSKEDTMTLKWQNGLISNFDYLLYLNSSADRSFNDLTQYPVFPWVISDYTSETLDLDDPKSFRDLTKPMGALNPERLASLKDRIQDMPDPKFLYGSHYSTPGFVLYFLTGSILFSKDLGEELNCLAWDGQTAILGGGSGHLLGWNMLSGEPLFKILAHKGPVTAIAVSEDGNFIVTGGDDRKVIVWTGNAKKAT</sequence>
<dbReference type="Gene3D" id="2.130.10.10">
    <property type="entry name" value="YVTN repeat-like/Quinoprotein amine dehydrogenase"/>
    <property type="match status" value="1"/>
</dbReference>
<dbReference type="PROSITE" id="PS51783">
    <property type="entry name" value="PH_BEACH"/>
    <property type="match status" value="1"/>
</dbReference>
<organism evidence="5 6">
    <name type="scientific">Tigriopus californicus</name>
    <name type="common">Marine copepod</name>
    <dbReference type="NCBI Taxonomy" id="6832"/>
    <lineage>
        <taxon>Eukaryota</taxon>
        <taxon>Metazoa</taxon>
        <taxon>Ecdysozoa</taxon>
        <taxon>Arthropoda</taxon>
        <taxon>Crustacea</taxon>
        <taxon>Multicrustacea</taxon>
        <taxon>Hexanauplia</taxon>
        <taxon>Copepoda</taxon>
        <taxon>Harpacticoida</taxon>
        <taxon>Harpacticidae</taxon>
        <taxon>Tigriopus</taxon>
    </lineage>
</organism>
<dbReference type="PANTHER" id="PTHR13743:SF123">
    <property type="entry name" value="PROTEIN FAN"/>
    <property type="match status" value="1"/>
</dbReference>
<feature type="domain" description="BEACH" evidence="3">
    <location>
        <begin position="290"/>
        <end position="488"/>
    </location>
</feature>
<dbReference type="InterPro" id="IPR036372">
    <property type="entry name" value="BEACH_dom_sf"/>
</dbReference>
<dbReference type="SUPFAM" id="SSF50998">
    <property type="entry name" value="Quinoprotein alcohol dehydrogenase-like"/>
    <property type="match status" value="1"/>
</dbReference>
<dbReference type="Proteomes" id="UP000318571">
    <property type="component" value="Chromosome 2"/>
</dbReference>
<dbReference type="Pfam" id="PF25400">
    <property type="entry name" value="PH_FAN"/>
    <property type="match status" value="1"/>
</dbReference>
<dbReference type="Pfam" id="PF02138">
    <property type="entry name" value="Beach"/>
    <property type="match status" value="1"/>
</dbReference>
<evidence type="ECO:0000256" key="1">
    <source>
        <dbReference type="PROSITE-ProRule" id="PRU00221"/>
    </source>
</evidence>
<dbReference type="PROSITE" id="PS50294">
    <property type="entry name" value="WD_REPEATS_REGION"/>
    <property type="match status" value="1"/>
</dbReference>
<protein>
    <recommendedName>
        <fullName evidence="7">BEACH domain-containing protein</fullName>
    </recommendedName>
</protein>
<feature type="domain" description="BEACH-type PH" evidence="4">
    <location>
        <begin position="187"/>
        <end position="286"/>
    </location>
</feature>
<evidence type="ECO:0000259" key="3">
    <source>
        <dbReference type="PROSITE" id="PS50197"/>
    </source>
</evidence>
<name>A0A553PDC6_TIGCA</name>
<feature type="repeat" description="WD" evidence="1">
    <location>
        <begin position="449"/>
        <end position="488"/>
    </location>
</feature>
<keyword evidence="1" id="KW-0853">WD repeat</keyword>
<dbReference type="SMART" id="SM00320">
    <property type="entry name" value="WD40"/>
    <property type="match status" value="1"/>
</dbReference>
<accession>A0A553PDC6</accession>
<dbReference type="AlphaFoldDB" id="A0A553PDC6"/>
<keyword evidence="6" id="KW-1185">Reference proteome</keyword>
<evidence type="ECO:0000313" key="5">
    <source>
        <dbReference type="EMBL" id="TRY75685.1"/>
    </source>
</evidence>
<dbReference type="InterPro" id="IPR011993">
    <property type="entry name" value="PH-like_dom_sf"/>
</dbReference>
<dbReference type="PROSITE" id="PS50197">
    <property type="entry name" value="BEACH"/>
    <property type="match status" value="1"/>
</dbReference>
<feature type="compositionally biased region" description="Polar residues" evidence="2">
    <location>
        <begin position="45"/>
        <end position="62"/>
    </location>
</feature>
<dbReference type="SMART" id="SM01026">
    <property type="entry name" value="Beach"/>
    <property type="match status" value="1"/>
</dbReference>
<dbReference type="Gene3D" id="1.10.1540.10">
    <property type="entry name" value="BEACH domain"/>
    <property type="match status" value="1"/>
</dbReference>
<dbReference type="InterPro" id="IPR015943">
    <property type="entry name" value="WD40/YVTN_repeat-like_dom_sf"/>
</dbReference>
<dbReference type="PANTHER" id="PTHR13743">
    <property type="entry name" value="BEIGE/BEACH-RELATED"/>
    <property type="match status" value="1"/>
</dbReference>
<gene>
    <name evidence="5" type="ORF">TCAL_14609</name>
</gene>
<dbReference type="InterPro" id="IPR011047">
    <property type="entry name" value="Quinoprotein_ADH-like_sf"/>
</dbReference>
<evidence type="ECO:0000313" key="6">
    <source>
        <dbReference type="Proteomes" id="UP000318571"/>
    </source>
</evidence>
<dbReference type="Pfam" id="PF00400">
    <property type="entry name" value="WD40"/>
    <property type="match status" value="1"/>
</dbReference>
<dbReference type="Gene3D" id="2.30.29.30">
    <property type="entry name" value="Pleckstrin-homology domain (PH domain)/Phosphotyrosine-binding domain (PTB)"/>
    <property type="match status" value="1"/>
</dbReference>
<reference evidence="5 6" key="1">
    <citation type="journal article" date="2018" name="Nat. Ecol. Evol.">
        <title>Genomic signatures of mitonuclear coevolution across populations of Tigriopus californicus.</title>
        <authorList>
            <person name="Barreto F.S."/>
            <person name="Watson E.T."/>
            <person name="Lima T.G."/>
            <person name="Willett C.S."/>
            <person name="Edmands S."/>
            <person name="Li W."/>
            <person name="Burton R.S."/>
        </authorList>
    </citation>
    <scope>NUCLEOTIDE SEQUENCE [LARGE SCALE GENOMIC DNA]</scope>
    <source>
        <strain evidence="5 6">San Diego</strain>
    </source>
</reference>
<dbReference type="InterPro" id="IPR050865">
    <property type="entry name" value="BEACH_Domain"/>
</dbReference>
<proteinExistence type="predicted"/>
<dbReference type="SUPFAM" id="SSF50729">
    <property type="entry name" value="PH domain-like"/>
    <property type="match status" value="1"/>
</dbReference>
<evidence type="ECO:0000259" key="4">
    <source>
        <dbReference type="PROSITE" id="PS51783"/>
    </source>
</evidence>